<evidence type="ECO:0000313" key="1">
    <source>
        <dbReference type="EMBL" id="KAK1348675.1"/>
    </source>
</evidence>
<evidence type="ECO:0000313" key="2">
    <source>
        <dbReference type="Proteomes" id="UP001237642"/>
    </source>
</evidence>
<name>A0AAD8GMK3_9APIA</name>
<organism evidence="1 2">
    <name type="scientific">Heracleum sosnowskyi</name>
    <dbReference type="NCBI Taxonomy" id="360622"/>
    <lineage>
        <taxon>Eukaryota</taxon>
        <taxon>Viridiplantae</taxon>
        <taxon>Streptophyta</taxon>
        <taxon>Embryophyta</taxon>
        <taxon>Tracheophyta</taxon>
        <taxon>Spermatophyta</taxon>
        <taxon>Magnoliopsida</taxon>
        <taxon>eudicotyledons</taxon>
        <taxon>Gunneridae</taxon>
        <taxon>Pentapetalae</taxon>
        <taxon>asterids</taxon>
        <taxon>campanulids</taxon>
        <taxon>Apiales</taxon>
        <taxon>Apiaceae</taxon>
        <taxon>Apioideae</taxon>
        <taxon>apioid superclade</taxon>
        <taxon>Tordylieae</taxon>
        <taxon>Tordyliinae</taxon>
        <taxon>Heracleum</taxon>
    </lineage>
</organism>
<accession>A0AAD8GMK3</accession>
<comment type="caution">
    <text evidence="1">The sequence shown here is derived from an EMBL/GenBank/DDBJ whole genome shotgun (WGS) entry which is preliminary data.</text>
</comment>
<dbReference type="Proteomes" id="UP001237642">
    <property type="component" value="Unassembled WGS sequence"/>
</dbReference>
<dbReference type="PANTHER" id="PTHR36342:SF1">
    <property type="entry name" value="PTB DOMAIN ENGULFMENT ADAPTER"/>
    <property type="match status" value="1"/>
</dbReference>
<sequence>MPERGDEEIESKQKRNDDSVPCLDIIPFSGVVHERTLSKLLKSKCWYVGSSKMDVVEGAYKFNESWQTDSRIGHHDCRDYTNGLVEYLTGEENVLERLGKSGWS</sequence>
<reference evidence="1" key="1">
    <citation type="submission" date="2023-02" db="EMBL/GenBank/DDBJ databases">
        <title>Genome of toxic invasive species Heracleum sosnowskyi carries increased number of genes despite the absence of recent whole-genome duplications.</title>
        <authorList>
            <person name="Schelkunov M."/>
            <person name="Shtratnikova V."/>
            <person name="Makarenko M."/>
            <person name="Klepikova A."/>
            <person name="Omelchenko D."/>
            <person name="Novikova G."/>
            <person name="Obukhova E."/>
            <person name="Bogdanov V."/>
            <person name="Penin A."/>
            <person name="Logacheva M."/>
        </authorList>
    </citation>
    <scope>NUCLEOTIDE SEQUENCE</scope>
    <source>
        <strain evidence="1">Hsosn_3</strain>
        <tissue evidence="1">Leaf</tissue>
    </source>
</reference>
<reference evidence="1" key="2">
    <citation type="submission" date="2023-05" db="EMBL/GenBank/DDBJ databases">
        <authorList>
            <person name="Schelkunov M.I."/>
        </authorList>
    </citation>
    <scope>NUCLEOTIDE SEQUENCE</scope>
    <source>
        <strain evidence="1">Hsosn_3</strain>
        <tissue evidence="1">Leaf</tissue>
    </source>
</reference>
<dbReference type="EMBL" id="JAUIZM010000119">
    <property type="protein sequence ID" value="KAK1348675.1"/>
    <property type="molecule type" value="Genomic_DNA"/>
</dbReference>
<proteinExistence type="predicted"/>
<gene>
    <name evidence="1" type="ORF">POM88_054922</name>
</gene>
<dbReference type="AlphaFoldDB" id="A0AAD8GMK3"/>
<protein>
    <submittedName>
        <fullName evidence="1">Uncharacterized protein</fullName>
    </submittedName>
</protein>
<dbReference type="PANTHER" id="PTHR36342">
    <property type="entry name" value="PTB DOMAIN ENGULFMENT ADAPTER"/>
    <property type="match status" value="1"/>
</dbReference>
<keyword evidence="2" id="KW-1185">Reference proteome</keyword>